<accession>A0ACB8SEQ9</accession>
<reference evidence="1" key="2">
    <citation type="journal article" date="2022" name="New Phytol.">
        <title>Evolutionary transition to the ectomycorrhizal habit in the genomes of a hyperdiverse lineage of mushroom-forming fungi.</title>
        <authorList>
            <person name="Looney B."/>
            <person name="Miyauchi S."/>
            <person name="Morin E."/>
            <person name="Drula E."/>
            <person name="Courty P.E."/>
            <person name="Kohler A."/>
            <person name="Kuo A."/>
            <person name="LaButti K."/>
            <person name="Pangilinan J."/>
            <person name="Lipzen A."/>
            <person name="Riley R."/>
            <person name="Andreopoulos W."/>
            <person name="He G."/>
            <person name="Johnson J."/>
            <person name="Nolan M."/>
            <person name="Tritt A."/>
            <person name="Barry K.W."/>
            <person name="Grigoriev I.V."/>
            <person name="Nagy L.G."/>
            <person name="Hibbett D."/>
            <person name="Henrissat B."/>
            <person name="Matheny P.B."/>
            <person name="Labbe J."/>
            <person name="Martin F.M."/>
        </authorList>
    </citation>
    <scope>NUCLEOTIDE SEQUENCE</scope>
    <source>
        <strain evidence="1">HHB10654</strain>
    </source>
</reference>
<name>A0ACB8SEQ9_9AGAM</name>
<proteinExistence type="predicted"/>
<feature type="non-terminal residue" evidence="1">
    <location>
        <position position="252"/>
    </location>
</feature>
<protein>
    <submittedName>
        <fullName evidence="1">Clavaminate synthase-like protein</fullName>
    </submittedName>
</protein>
<sequence>MAEYGYPPFSDEVSVADLIVVDYTLLVQGDADEIEKLWQAATELGMWYLKNHGVENEVEGMFGVAEKTLMLPRREKKKYAHWKEEGLFGYNLNKGGRDPETKEKLELAEYINIAKDDILSYPTPVYRTYPSPIADNIEATIRPFVQKSCNVTDTLLEVFNDKLGLPQGTLAQRHSAQERSSSQVRLTRSFGNPAAGSASLFQPHNDYGLLAFSYARLGGLLVMGKGWISWKWVKPIPGHAVCIVGETLDTFT</sequence>
<keyword evidence="2" id="KW-1185">Reference proteome</keyword>
<organism evidence="1 2">
    <name type="scientific">Artomyces pyxidatus</name>
    <dbReference type="NCBI Taxonomy" id="48021"/>
    <lineage>
        <taxon>Eukaryota</taxon>
        <taxon>Fungi</taxon>
        <taxon>Dikarya</taxon>
        <taxon>Basidiomycota</taxon>
        <taxon>Agaricomycotina</taxon>
        <taxon>Agaricomycetes</taxon>
        <taxon>Russulales</taxon>
        <taxon>Auriscalpiaceae</taxon>
        <taxon>Artomyces</taxon>
    </lineage>
</organism>
<evidence type="ECO:0000313" key="1">
    <source>
        <dbReference type="EMBL" id="KAI0054935.1"/>
    </source>
</evidence>
<comment type="caution">
    <text evidence="1">The sequence shown here is derived from an EMBL/GenBank/DDBJ whole genome shotgun (WGS) entry which is preliminary data.</text>
</comment>
<dbReference type="EMBL" id="MU277328">
    <property type="protein sequence ID" value="KAI0054935.1"/>
    <property type="molecule type" value="Genomic_DNA"/>
</dbReference>
<dbReference type="Proteomes" id="UP000814140">
    <property type="component" value="Unassembled WGS sequence"/>
</dbReference>
<gene>
    <name evidence="1" type="ORF">BV25DRAFT_1866276</name>
</gene>
<evidence type="ECO:0000313" key="2">
    <source>
        <dbReference type="Proteomes" id="UP000814140"/>
    </source>
</evidence>
<reference evidence="1" key="1">
    <citation type="submission" date="2021-03" db="EMBL/GenBank/DDBJ databases">
        <authorList>
            <consortium name="DOE Joint Genome Institute"/>
            <person name="Ahrendt S."/>
            <person name="Looney B.P."/>
            <person name="Miyauchi S."/>
            <person name="Morin E."/>
            <person name="Drula E."/>
            <person name="Courty P.E."/>
            <person name="Chicoki N."/>
            <person name="Fauchery L."/>
            <person name="Kohler A."/>
            <person name="Kuo A."/>
            <person name="Labutti K."/>
            <person name="Pangilinan J."/>
            <person name="Lipzen A."/>
            <person name="Riley R."/>
            <person name="Andreopoulos W."/>
            <person name="He G."/>
            <person name="Johnson J."/>
            <person name="Barry K.W."/>
            <person name="Grigoriev I.V."/>
            <person name="Nagy L."/>
            <person name="Hibbett D."/>
            <person name="Henrissat B."/>
            <person name="Matheny P.B."/>
            <person name="Labbe J."/>
            <person name="Martin F."/>
        </authorList>
    </citation>
    <scope>NUCLEOTIDE SEQUENCE</scope>
    <source>
        <strain evidence="1">HHB10654</strain>
    </source>
</reference>